<dbReference type="Pfam" id="PF08668">
    <property type="entry name" value="HDOD"/>
    <property type="match status" value="1"/>
</dbReference>
<gene>
    <name evidence="3" type="ORF">ACFQDO_15655</name>
</gene>
<accession>A0ABW1JI45</accession>
<keyword evidence="4" id="KW-1185">Reference proteome</keyword>
<dbReference type="InterPro" id="IPR001633">
    <property type="entry name" value="EAL_dom"/>
</dbReference>
<dbReference type="RefSeq" id="WP_345714521.1">
    <property type="nucleotide sequence ID" value="NZ_BAABFP010000002.1"/>
</dbReference>
<evidence type="ECO:0000313" key="3">
    <source>
        <dbReference type="EMBL" id="MFC6008572.1"/>
    </source>
</evidence>
<dbReference type="PANTHER" id="PTHR33525:SF4">
    <property type="entry name" value="CYCLIC DI-GMP PHOSPHODIESTERASE CDGJ"/>
    <property type="match status" value="1"/>
</dbReference>
<dbReference type="Gene3D" id="3.20.20.450">
    <property type="entry name" value="EAL domain"/>
    <property type="match status" value="1"/>
</dbReference>
<evidence type="ECO:0000259" key="2">
    <source>
        <dbReference type="PROSITE" id="PS51833"/>
    </source>
</evidence>
<organism evidence="3 4">
    <name type="scientific">Angustibacter luteus</name>
    <dbReference type="NCBI Taxonomy" id="658456"/>
    <lineage>
        <taxon>Bacteria</taxon>
        <taxon>Bacillati</taxon>
        <taxon>Actinomycetota</taxon>
        <taxon>Actinomycetes</taxon>
        <taxon>Kineosporiales</taxon>
        <taxon>Kineosporiaceae</taxon>
    </lineage>
</organism>
<dbReference type="PIRSF" id="PIRSF003180">
    <property type="entry name" value="DiGMPpdiest_YuxH"/>
    <property type="match status" value="1"/>
</dbReference>
<evidence type="ECO:0000313" key="4">
    <source>
        <dbReference type="Proteomes" id="UP001596189"/>
    </source>
</evidence>
<dbReference type="InterPro" id="IPR052340">
    <property type="entry name" value="RNase_Y/CdgJ"/>
</dbReference>
<protein>
    <submittedName>
        <fullName evidence="3">EAL and HDOD domain-containing protein</fullName>
    </submittedName>
</protein>
<reference evidence="4" key="1">
    <citation type="journal article" date="2019" name="Int. J. Syst. Evol. Microbiol.">
        <title>The Global Catalogue of Microorganisms (GCM) 10K type strain sequencing project: providing services to taxonomists for standard genome sequencing and annotation.</title>
        <authorList>
            <consortium name="The Broad Institute Genomics Platform"/>
            <consortium name="The Broad Institute Genome Sequencing Center for Infectious Disease"/>
            <person name="Wu L."/>
            <person name="Ma J."/>
        </authorList>
    </citation>
    <scope>NUCLEOTIDE SEQUENCE [LARGE SCALE GENOMIC DNA]</scope>
    <source>
        <strain evidence="4">KACC 14249</strain>
    </source>
</reference>
<dbReference type="InterPro" id="IPR035919">
    <property type="entry name" value="EAL_sf"/>
</dbReference>
<feature type="domain" description="EAL" evidence="1">
    <location>
        <begin position="1"/>
        <end position="218"/>
    </location>
</feature>
<dbReference type="PROSITE" id="PS50883">
    <property type="entry name" value="EAL"/>
    <property type="match status" value="1"/>
</dbReference>
<evidence type="ECO:0000259" key="1">
    <source>
        <dbReference type="PROSITE" id="PS50883"/>
    </source>
</evidence>
<dbReference type="Gene3D" id="1.10.3210.10">
    <property type="entry name" value="Hypothetical protein af1432"/>
    <property type="match status" value="1"/>
</dbReference>
<dbReference type="EMBL" id="JBHSRD010000006">
    <property type="protein sequence ID" value="MFC6008572.1"/>
    <property type="molecule type" value="Genomic_DNA"/>
</dbReference>
<dbReference type="SUPFAM" id="SSF141868">
    <property type="entry name" value="EAL domain-like"/>
    <property type="match status" value="1"/>
</dbReference>
<sequence>MTTTLGSGPQVNQAGTASLARQPIVDRSGKLHGYELLFRGSPSPTHHAFDGDRATAEVLVTAACDLGWERLGGGHPLFLNVDVGLLLGELIDLAPAAETVIEVVEGVEVSDLVVERIVALRESGFRVALDDFVPDSSAERLLPLADIVKIDVLQTPADAWPDLVSRLHDLGLQVVAEKVEDAETHERALAAGFDLFQGYLYARPADQPSMPMSPRHAICLRLLTALAQDDIDLTHIEELVSSDAVLTVRTLRMANSAAAGAGRTIGSVHQALVLVGPGTLSGWIALMLVAGQDSADVMTSVEVLVRARACQLVASARGTSKPGVAFLAGLLPALAEVTGLSSHQMLETIGANDEIRRAVLDGTDELGRLVRDVDRHVSGFDLGAPLDVQMSHLAAVVWGHELVTLG</sequence>
<dbReference type="Pfam" id="PF00563">
    <property type="entry name" value="EAL"/>
    <property type="match status" value="1"/>
</dbReference>
<dbReference type="Proteomes" id="UP001596189">
    <property type="component" value="Unassembled WGS sequence"/>
</dbReference>
<dbReference type="SUPFAM" id="SSF109604">
    <property type="entry name" value="HD-domain/PDEase-like"/>
    <property type="match status" value="1"/>
</dbReference>
<dbReference type="SMART" id="SM00052">
    <property type="entry name" value="EAL"/>
    <property type="match status" value="1"/>
</dbReference>
<proteinExistence type="predicted"/>
<dbReference type="InterPro" id="IPR014408">
    <property type="entry name" value="dGMP_Pdiesterase_EAL/HD-GYP"/>
</dbReference>
<feature type="domain" description="HDOD" evidence="2">
    <location>
        <begin position="212"/>
        <end position="398"/>
    </location>
</feature>
<name>A0ABW1JI45_9ACTN</name>
<comment type="caution">
    <text evidence="3">The sequence shown here is derived from an EMBL/GenBank/DDBJ whole genome shotgun (WGS) entry which is preliminary data.</text>
</comment>
<dbReference type="PANTHER" id="PTHR33525">
    <property type="match status" value="1"/>
</dbReference>
<dbReference type="InterPro" id="IPR013976">
    <property type="entry name" value="HDOD"/>
</dbReference>
<dbReference type="PROSITE" id="PS51833">
    <property type="entry name" value="HDOD"/>
    <property type="match status" value="1"/>
</dbReference>